<name>A0A0C6WCS4_9POAL</name>
<evidence type="ECO:0000313" key="2">
    <source>
        <dbReference type="EMBL" id="CCU64223.1"/>
    </source>
</evidence>
<evidence type="ECO:0000256" key="1">
    <source>
        <dbReference type="SAM" id="MobiDB-lite"/>
    </source>
</evidence>
<reference evidence="2" key="2">
    <citation type="journal article" date="2015" name="Plant Mol. Biol. Rep.">
        <title>The MYB Transcription Factor Family Genes in Sugarcane (Saccharum sp.).</title>
        <authorList>
            <person name="Geethalakshmi S."/>
            <person name="Barathkumar S."/>
            <person name="Prabu G."/>
        </authorList>
    </citation>
    <scope>NUCLEOTIDE SEQUENCE</scope>
    <source>
        <tissue evidence="2">Leaf</tissue>
    </source>
</reference>
<gene>
    <name evidence="2" type="primary">scMYB71</name>
</gene>
<accession>A0A0C6WCS4</accession>
<feature type="compositionally biased region" description="Low complexity" evidence="1">
    <location>
        <begin position="134"/>
        <end position="149"/>
    </location>
</feature>
<feature type="compositionally biased region" description="Basic residues" evidence="1">
    <location>
        <begin position="150"/>
        <end position="160"/>
    </location>
</feature>
<sequence length="200" mass="22167">MRQGYALAARASKELVIQRVVGCGPPLAPRRCRTFRCAAAAPAPCRAPGWPRRRRRPSAAPRCRAPALPHLRAVPVAAVAGALPVAQVLRHVQQRCCSRPRTRRPATPCRRRSRRTGRRTMPPHPGRSRSWSPGTGRTRPAASAAACSGRGRRRRRRCRLLRAYGRGPERPAPPHRPPRRRPRRLACVWPGRCRAAGASS</sequence>
<reference evidence="2" key="1">
    <citation type="submission" date="2013-02" db="EMBL/GenBank/DDBJ databases">
        <title>MYB transcription factor family genes from sugarcane (Saccharum officinarum).</title>
        <authorList>
            <person name="Geethalakshmi S."/>
            <person name="Barathkumar S."/>
            <person name="Prabu G.R."/>
        </authorList>
    </citation>
    <scope>NUCLEOTIDE SEQUENCE</scope>
    <source>
        <tissue evidence="2">Leaf</tissue>
    </source>
</reference>
<dbReference type="EMBL" id="HF679477">
    <property type="protein sequence ID" value="CCU64223.1"/>
    <property type="molecule type" value="mRNA"/>
</dbReference>
<feature type="compositionally biased region" description="Basic residues" evidence="1">
    <location>
        <begin position="98"/>
        <end position="118"/>
    </location>
</feature>
<proteinExistence type="evidence at transcript level"/>
<protein>
    <submittedName>
        <fullName evidence="2">ScMYB71 protein</fullName>
    </submittedName>
</protein>
<organism evidence="2">
    <name type="scientific">Saccharum hybrid cultivar Co 86032</name>
    <dbReference type="NCBI Taxonomy" id="672234"/>
    <lineage>
        <taxon>Eukaryota</taxon>
        <taxon>Viridiplantae</taxon>
        <taxon>Streptophyta</taxon>
        <taxon>Embryophyta</taxon>
        <taxon>Tracheophyta</taxon>
        <taxon>Spermatophyta</taxon>
        <taxon>Magnoliopsida</taxon>
        <taxon>Liliopsida</taxon>
        <taxon>Poales</taxon>
        <taxon>Poaceae</taxon>
        <taxon>PACMAD clade</taxon>
        <taxon>Panicoideae</taxon>
        <taxon>Andropogonodae</taxon>
        <taxon>Andropogoneae</taxon>
        <taxon>Saccharinae</taxon>
        <taxon>Saccharum</taxon>
        <taxon>Saccharum officinarum species complex</taxon>
    </lineage>
</organism>
<feature type="region of interest" description="Disordered" evidence="1">
    <location>
        <begin position="96"/>
        <end position="184"/>
    </location>
</feature>
<dbReference type="AlphaFoldDB" id="A0A0C6WCS4"/>